<evidence type="ECO:0000313" key="3">
    <source>
        <dbReference type="Proteomes" id="UP000015354"/>
    </source>
</evidence>
<keyword evidence="2" id="KW-0648">Protein biosynthesis</keyword>
<gene>
    <name evidence="2" type="ORF">STCU_02607</name>
</gene>
<keyword evidence="3" id="KW-1185">Reference proteome</keyword>
<comment type="caution">
    <text evidence="2">The sequence shown here is derived from an EMBL/GenBank/DDBJ whole genome shotgun (WGS) entry which is preliminary data.</text>
</comment>
<evidence type="ECO:0000313" key="2">
    <source>
        <dbReference type="EMBL" id="EPY32858.1"/>
    </source>
</evidence>
<dbReference type="EMBL" id="ATMH01002607">
    <property type="protein sequence ID" value="EPY32858.1"/>
    <property type="molecule type" value="Genomic_DNA"/>
</dbReference>
<protein>
    <submittedName>
        <fullName evidence="2">Transcription elongation factor S-II</fullName>
    </submittedName>
</protein>
<dbReference type="GO" id="GO:0006351">
    <property type="term" value="P:DNA-templated transcription"/>
    <property type="evidence" value="ECO:0007669"/>
    <property type="project" value="InterPro"/>
</dbReference>
<sequence>MSNDDWSDESYHQADPDGWLNAFVVSYLSSTRPTRVSRLKTCAPKGVNRSHNKESTVSCVADPSVERKRQRVSLKEELAAALRQEYYSDELTAHQIADEIFTAIKSCVDKVETAMLIRKALVDPLNTELRSKILDRRISANSLVCMNEVEFLNPEARMRIEKARAERMEQKTVEYIERLTMTETTLFKCPSCGCSKCYANFRSTDYVKWQGDDPAPTLLKCTACSFTFKE</sequence>
<organism evidence="2 3">
    <name type="scientific">Strigomonas culicis</name>
    <dbReference type="NCBI Taxonomy" id="28005"/>
    <lineage>
        <taxon>Eukaryota</taxon>
        <taxon>Discoba</taxon>
        <taxon>Euglenozoa</taxon>
        <taxon>Kinetoplastea</taxon>
        <taxon>Metakinetoplastina</taxon>
        <taxon>Trypanosomatida</taxon>
        <taxon>Trypanosomatidae</taxon>
        <taxon>Strigomonadinae</taxon>
        <taxon>Strigomonas</taxon>
    </lineage>
</organism>
<dbReference type="OrthoDB" id="44867at2759"/>
<evidence type="ECO:0000259" key="1">
    <source>
        <dbReference type="PROSITE" id="PS51321"/>
    </source>
</evidence>
<keyword evidence="2" id="KW-0251">Elongation factor</keyword>
<dbReference type="PROSITE" id="PS51321">
    <property type="entry name" value="TFIIS_CENTRAL"/>
    <property type="match status" value="1"/>
</dbReference>
<dbReference type="SUPFAM" id="SSF46942">
    <property type="entry name" value="Elongation factor TFIIS domain 2"/>
    <property type="match status" value="1"/>
</dbReference>
<name>S9UVD3_9TRYP</name>
<dbReference type="GO" id="GO:0003746">
    <property type="term" value="F:translation elongation factor activity"/>
    <property type="evidence" value="ECO:0007669"/>
    <property type="project" value="UniProtKB-KW"/>
</dbReference>
<dbReference type="Proteomes" id="UP000015354">
    <property type="component" value="Unassembled WGS sequence"/>
</dbReference>
<feature type="domain" description="TFIIS central" evidence="1">
    <location>
        <begin position="70"/>
        <end position="179"/>
    </location>
</feature>
<proteinExistence type="predicted"/>
<accession>S9UVD3</accession>
<dbReference type="AlphaFoldDB" id="S9UVD3"/>
<reference evidence="2 3" key="1">
    <citation type="journal article" date="2013" name="PLoS ONE">
        <title>Predicting the Proteins of Angomonas deanei, Strigomonas culicis and Their Respective Endosymbionts Reveals New Aspects of the Trypanosomatidae Family.</title>
        <authorList>
            <person name="Motta M.C."/>
            <person name="Martins A.C."/>
            <person name="de Souza S.S."/>
            <person name="Catta-Preta C.M."/>
            <person name="Silva R."/>
            <person name="Klein C.C."/>
            <person name="de Almeida L.G."/>
            <person name="de Lima Cunha O."/>
            <person name="Ciapina L.P."/>
            <person name="Brocchi M."/>
            <person name="Colabardini A.C."/>
            <person name="de Araujo Lima B."/>
            <person name="Machado C.R."/>
            <person name="de Almeida Soares C.M."/>
            <person name="Probst C.M."/>
            <person name="de Menezes C.B."/>
            <person name="Thompson C.E."/>
            <person name="Bartholomeu D.C."/>
            <person name="Gradia D.F."/>
            <person name="Pavoni D.P."/>
            <person name="Grisard E.C."/>
            <person name="Fantinatti-Garboggini F."/>
            <person name="Marchini F.K."/>
            <person name="Rodrigues-Luiz G.F."/>
            <person name="Wagner G."/>
            <person name="Goldman G.H."/>
            <person name="Fietto J.L."/>
            <person name="Elias M.C."/>
            <person name="Goldman M.H."/>
            <person name="Sagot M.F."/>
            <person name="Pereira M."/>
            <person name="Stoco P.H."/>
            <person name="de Mendonca-Neto R.P."/>
            <person name="Teixeira S.M."/>
            <person name="Maciel T.E."/>
            <person name="de Oliveira Mendes T.A."/>
            <person name="Urmenyi T.P."/>
            <person name="de Souza W."/>
            <person name="Schenkman S."/>
            <person name="de Vasconcelos A.T."/>
        </authorList>
    </citation>
    <scope>NUCLEOTIDE SEQUENCE [LARGE SCALE GENOMIC DNA]</scope>
</reference>
<dbReference type="InterPro" id="IPR036575">
    <property type="entry name" value="TFIIS_cen_dom_sf"/>
</dbReference>
<dbReference type="InterPro" id="IPR003618">
    <property type="entry name" value="TFIIS_cen_dom"/>
</dbReference>